<comment type="caution">
    <text evidence="2">The sequence shown here is derived from an EMBL/GenBank/DDBJ whole genome shotgun (WGS) entry which is preliminary data.</text>
</comment>
<keyword evidence="1" id="KW-0472">Membrane</keyword>
<evidence type="ECO:0000313" key="2">
    <source>
        <dbReference type="EMBL" id="OUR93011.1"/>
    </source>
</evidence>
<dbReference type="EMBL" id="MAAO01000016">
    <property type="protein sequence ID" value="OUR93011.1"/>
    <property type="molecule type" value="Genomic_DNA"/>
</dbReference>
<dbReference type="Proteomes" id="UP000196531">
    <property type="component" value="Unassembled WGS sequence"/>
</dbReference>
<organism evidence="2 3">
    <name type="scientific">Halobacteriovorax marinus</name>
    <dbReference type="NCBI Taxonomy" id="97084"/>
    <lineage>
        <taxon>Bacteria</taxon>
        <taxon>Pseudomonadati</taxon>
        <taxon>Bdellovibrionota</taxon>
        <taxon>Bacteriovoracia</taxon>
        <taxon>Bacteriovoracales</taxon>
        <taxon>Halobacteriovoraceae</taxon>
        <taxon>Halobacteriovorax</taxon>
    </lineage>
</organism>
<keyword evidence="1" id="KW-1133">Transmembrane helix</keyword>
<proteinExistence type="predicted"/>
<sequence>MDQHLDKAILAIIILLLILIIGLIVVAIFLALNYFKKSSVSTDLTNEKKNDSSEVSFLEGTGLCVTHDDKPSVGICAICEDEYCVECLKQIDSVNLCPEHFNTFANNTWKSITNQRTTPNSPEDGIYIYKFKRQLWNDRNIPTYIVNEYKIEVENDFIETYVQLNVIEESSIALAQELEEFKRKVKNV</sequence>
<evidence type="ECO:0000256" key="1">
    <source>
        <dbReference type="SAM" id="Phobius"/>
    </source>
</evidence>
<gene>
    <name evidence="2" type="ORF">A9Q84_21140</name>
</gene>
<reference evidence="3" key="1">
    <citation type="journal article" date="2017" name="Proc. Natl. Acad. Sci. U.S.A.">
        <title>Simulation of Deepwater Horizon oil plume reveals substrate specialization within a complex community of hydrocarbon-degraders.</title>
        <authorList>
            <person name="Hu P."/>
            <person name="Dubinsky E.A."/>
            <person name="Probst A.J."/>
            <person name="Wang J."/>
            <person name="Sieber C.M.K."/>
            <person name="Tom L.M."/>
            <person name="Gardinali P."/>
            <person name="Banfield J.F."/>
            <person name="Atlas R.M."/>
            <person name="Andersen G.L."/>
        </authorList>
    </citation>
    <scope>NUCLEOTIDE SEQUENCE [LARGE SCALE GENOMIC DNA]</scope>
</reference>
<keyword evidence="1" id="KW-0812">Transmembrane</keyword>
<accession>A0A1Y5F7B7</accession>
<name>A0A1Y5F7B7_9BACT</name>
<feature type="transmembrane region" description="Helical" evidence="1">
    <location>
        <begin position="12"/>
        <end position="35"/>
    </location>
</feature>
<evidence type="ECO:0000313" key="3">
    <source>
        <dbReference type="Proteomes" id="UP000196531"/>
    </source>
</evidence>
<protein>
    <submittedName>
        <fullName evidence="2">Uncharacterized protein</fullName>
    </submittedName>
</protein>
<dbReference type="AlphaFoldDB" id="A0A1Y5F7B7"/>